<name>A0A8H2X5Y9_9AGAM</name>
<feature type="region of interest" description="Disordered" evidence="1">
    <location>
        <begin position="143"/>
        <end position="171"/>
    </location>
</feature>
<evidence type="ECO:0000313" key="4">
    <source>
        <dbReference type="Proteomes" id="UP000663826"/>
    </source>
</evidence>
<accession>A0A8H2X5Y9</accession>
<evidence type="ECO:0000259" key="2">
    <source>
        <dbReference type="Pfam" id="PF02833"/>
    </source>
</evidence>
<gene>
    <name evidence="3" type="ORF">RDB_LOCUS41267</name>
</gene>
<dbReference type="InterPro" id="IPR038222">
    <property type="entry name" value="DHHA2_dom_sf"/>
</dbReference>
<feature type="non-terminal residue" evidence="3">
    <location>
        <position position="1"/>
    </location>
</feature>
<sequence>TELADLLLAVIALDTDDFHRGTGRDLHASKAIWRWSSFCGNDEDRDDVMDRLDKELGIAKKDLRHLDVRDLLRRDWKGDIIPAPNASAPALHLGIASIPVSMRNQITRVGNHTPAAWFETEKAWTKEIYADVSLALTSYREGGVGDETIPSDSDGDDDDNDDGDSKKGPKRREIALVVQDGRRLTRDTANSLFEAIKSEIEAAPELNVTAWTIDLGGQRRAIWNQSDAKASRKVVRPIVERAVEGWYGQPVYRQLLGDM</sequence>
<organism evidence="3 4">
    <name type="scientific">Rhizoctonia solani</name>
    <dbReference type="NCBI Taxonomy" id="456999"/>
    <lineage>
        <taxon>Eukaryota</taxon>
        <taxon>Fungi</taxon>
        <taxon>Dikarya</taxon>
        <taxon>Basidiomycota</taxon>
        <taxon>Agaricomycotina</taxon>
        <taxon>Agaricomycetes</taxon>
        <taxon>Cantharellales</taxon>
        <taxon>Ceratobasidiaceae</taxon>
        <taxon>Rhizoctonia</taxon>
    </lineage>
</organism>
<comment type="caution">
    <text evidence="3">The sequence shown here is derived from an EMBL/GenBank/DDBJ whole genome shotgun (WGS) entry which is preliminary data.</text>
</comment>
<dbReference type="InterPro" id="IPR004097">
    <property type="entry name" value="DHHA2"/>
</dbReference>
<protein>
    <recommendedName>
        <fullName evidence="2">DHHA2 domain-containing protein</fullName>
    </recommendedName>
</protein>
<dbReference type="GO" id="GO:0005737">
    <property type="term" value="C:cytoplasm"/>
    <property type="evidence" value="ECO:0007669"/>
    <property type="project" value="InterPro"/>
</dbReference>
<reference evidence="3" key="1">
    <citation type="submission" date="2021-01" db="EMBL/GenBank/DDBJ databases">
        <authorList>
            <person name="Kaushik A."/>
        </authorList>
    </citation>
    <scope>NUCLEOTIDE SEQUENCE</scope>
    <source>
        <strain evidence="3">AG1-1B</strain>
    </source>
</reference>
<feature type="compositionally biased region" description="Acidic residues" evidence="1">
    <location>
        <begin position="153"/>
        <end position="162"/>
    </location>
</feature>
<proteinExistence type="predicted"/>
<dbReference type="Gene3D" id="3.10.310.20">
    <property type="entry name" value="DHHA2 domain"/>
    <property type="match status" value="1"/>
</dbReference>
<dbReference type="Proteomes" id="UP000663826">
    <property type="component" value="Unassembled WGS sequence"/>
</dbReference>
<dbReference type="GO" id="GO:0016462">
    <property type="term" value="F:pyrophosphatase activity"/>
    <property type="evidence" value="ECO:0007669"/>
    <property type="project" value="InterPro"/>
</dbReference>
<dbReference type="AlphaFoldDB" id="A0A8H2X5Y9"/>
<evidence type="ECO:0000256" key="1">
    <source>
        <dbReference type="SAM" id="MobiDB-lite"/>
    </source>
</evidence>
<dbReference type="EMBL" id="CAJMWQ010000971">
    <property type="protein sequence ID" value="CAE6414135.1"/>
    <property type="molecule type" value="Genomic_DNA"/>
</dbReference>
<feature type="domain" description="DHHA2" evidence="2">
    <location>
        <begin position="55"/>
        <end position="242"/>
    </location>
</feature>
<evidence type="ECO:0000313" key="3">
    <source>
        <dbReference type="EMBL" id="CAE6414135.1"/>
    </source>
</evidence>
<dbReference type="Pfam" id="PF02833">
    <property type="entry name" value="DHHA2"/>
    <property type="match status" value="1"/>
</dbReference>